<feature type="transmembrane region" description="Helical" evidence="1">
    <location>
        <begin position="191"/>
        <end position="211"/>
    </location>
</feature>
<feature type="transmembrane region" description="Helical" evidence="1">
    <location>
        <begin position="133"/>
        <end position="152"/>
    </location>
</feature>
<organism evidence="2 3">
    <name type="scientific">Cladobotryum mycophilum</name>
    <dbReference type="NCBI Taxonomy" id="491253"/>
    <lineage>
        <taxon>Eukaryota</taxon>
        <taxon>Fungi</taxon>
        <taxon>Dikarya</taxon>
        <taxon>Ascomycota</taxon>
        <taxon>Pezizomycotina</taxon>
        <taxon>Sordariomycetes</taxon>
        <taxon>Hypocreomycetidae</taxon>
        <taxon>Hypocreales</taxon>
        <taxon>Hypocreaceae</taxon>
        <taxon>Cladobotryum</taxon>
    </lineage>
</organism>
<dbReference type="Gene3D" id="1.20.1250.20">
    <property type="entry name" value="MFS general substrate transporter like domains"/>
    <property type="match status" value="1"/>
</dbReference>
<dbReference type="Proteomes" id="UP001338125">
    <property type="component" value="Unassembled WGS sequence"/>
</dbReference>
<proteinExistence type="predicted"/>
<dbReference type="InterPro" id="IPR050327">
    <property type="entry name" value="Proton-linked_MCT"/>
</dbReference>
<feature type="transmembrane region" description="Helical" evidence="1">
    <location>
        <begin position="158"/>
        <end position="179"/>
    </location>
</feature>
<name>A0ABR0SZX4_9HYPO</name>
<keyword evidence="1" id="KW-0812">Transmembrane</keyword>
<accession>A0ABR0SZX4</accession>
<feature type="transmembrane region" description="Helical" evidence="1">
    <location>
        <begin position="102"/>
        <end position="121"/>
    </location>
</feature>
<dbReference type="SUPFAM" id="SSF103473">
    <property type="entry name" value="MFS general substrate transporter"/>
    <property type="match status" value="1"/>
</dbReference>
<comment type="caution">
    <text evidence="2">The sequence shown here is derived from an EMBL/GenBank/DDBJ whole genome shotgun (WGS) entry which is preliminary data.</text>
</comment>
<keyword evidence="1" id="KW-0472">Membrane</keyword>
<gene>
    <name evidence="2" type="ORF">PT974_00111</name>
</gene>
<dbReference type="PANTHER" id="PTHR11360">
    <property type="entry name" value="MONOCARBOXYLATE TRANSPORTER"/>
    <property type="match status" value="1"/>
</dbReference>
<dbReference type="InterPro" id="IPR036259">
    <property type="entry name" value="MFS_trans_sf"/>
</dbReference>
<feature type="transmembrane region" description="Helical" evidence="1">
    <location>
        <begin position="223"/>
        <end position="242"/>
    </location>
</feature>
<protein>
    <submittedName>
        <fullName evidence="2">MFS-type transporter pytF-like protein</fullName>
    </submittedName>
</protein>
<keyword evidence="3" id="KW-1185">Reference proteome</keyword>
<sequence length="463" mass="49723">MTMARTSIELQPTPSITDRGEQDIVITSDAHYHSDRAIVSGDEGPHGRTEFSLPPVDTGKDAWLFLAAAFVMEALVWGFPFAFGIFQDYYRTHEPFAGSSQIAIIGTCAMGIMYLDIPFVMALQRLYPKLTRYAPAVGLVIMCLALSLSSFSQTTTHLIITQGVFYAIGGSIAYCPCILYMDEWFVKRKGFAYGAMWSGTGLGGLTIPLVLEYLLGRWGFRTTLRIWAVALFVLTVPLVWFLKPRLPASATAHIKPFNLGFLLNRSFGLYQLGNVVEAVGYFLPGVFLPTYARTTMGAGAFPSALTLLMLNVPRDDLHTDLDGGDGGGDVSPLGSGDEPGCAVHVLRHLRDVWGAYTATWPGIMKHILTASGSSGSEGSDSNGNGNGNNPSFDPTMVFGFLSMGRGIGNVAAGPLSEALIRGMPWQGAAMGGYGSGYGTLIAFTGATAVVGGTSYVWRRIGWL</sequence>
<dbReference type="PANTHER" id="PTHR11360:SF287">
    <property type="entry name" value="MFS MONOCARBOXYLATE TRANSPORTER"/>
    <property type="match status" value="1"/>
</dbReference>
<keyword evidence="1" id="KW-1133">Transmembrane helix</keyword>
<dbReference type="EMBL" id="JAVFKD010000001">
    <property type="protein sequence ID" value="KAK5997754.1"/>
    <property type="molecule type" value="Genomic_DNA"/>
</dbReference>
<evidence type="ECO:0000256" key="1">
    <source>
        <dbReference type="SAM" id="Phobius"/>
    </source>
</evidence>
<evidence type="ECO:0000313" key="2">
    <source>
        <dbReference type="EMBL" id="KAK5997754.1"/>
    </source>
</evidence>
<feature type="transmembrane region" description="Helical" evidence="1">
    <location>
        <begin position="62"/>
        <end position="82"/>
    </location>
</feature>
<reference evidence="2 3" key="1">
    <citation type="submission" date="2024-01" db="EMBL/GenBank/DDBJ databases">
        <title>Complete genome of Cladobotryum mycophilum ATHUM6906.</title>
        <authorList>
            <person name="Christinaki A.C."/>
            <person name="Myridakis A.I."/>
            <person name="Kouvelis V.N."/>
        </authorList>
    </citation>
    <scope>NUCLEOTIDE SEQUENCE [LARGE SCALE GENOMIC DNA]</scope>
    <source>
        <strain evidence="2 3">ATHUM6906</strain>
    </source>
</reference>
<evidence type="ECO:0000313" key="3">
    <source>
        <dbReference type="Proteomes" id="UP001338125"/>
    </source>
</evidence>